<organism evidence="1 2">
    <name type="scientific">Streptomyces carpaticus</name>
    <dbReference type="NCBI Taxonomy" id="285558"/>
    <lineage>
        <taxon>Bacteria</taxon>
        <taxon>Bacillati</taxon>
        <taxon>Actinomycetota</taxon>
        <taxon>Actinomycetes</taxon>
        <taxon>Kitasatosporales</taxon>
        <taxon>Streptomycetaceae</taxon>
        <taxon>Streptomyces</taxon>
    </lineage>
</organism>
<keyword evidence="2" id="KW-1185">Reference proteome</keyword>
<proteinExistence type="predicted"/>
<name>A0ABV4ZSW0_9ACTN</name>
<protein>
    <submittedName>
        <fullName evidence="1">Uncharacterized protein</fullName>
    </submittedName>
</protein>
<comment type="caution">
    <text evidence="1">The sequence shown here is derived from an EMBL/GenBank/DDBJ whole genome shotgun (WGS) entry which is preliminary data.</text>
</comment>
<dbReference type="RefSeq" id="WP_375065513.1">
    <property type="nucleotide sequence ID" value="NZ_JBHGBT010000028.1"/>
</dbReference>
<evidence type="ECO:0000313" key="1">
    <source>
        <dbReference type="EMBL" id="MFB4197203.1"/>
    </source>
</evidence>
<accession>A0ABV4ZSW0</accession>
<dbReference type="Proteomes" id="UP001577267">
    <property type="component" value="Unassembled WGS sequence"/>
</dbReference>
<reference evidence="1 2" key="1">
    <citation type="submission" date="2024-09" db="EMBL/GenBank/DDBJ databases">
        <title>Draft genome sequence of multifaceted antimicrobials producing Streptomyces sp. strain FH1.</title>
        <authorList>
            <person name="Hassan F."/>
            <person name="Ali H."/>
            <person name="Hassan N."/>
            <person name="Nawaz A."/>
        </authorList>
    </citation>
    <scope>NUCLEOTIDE SEQUENCE [LARGE SCALE GENOMIC DNA]</scope>
    <source>
        <strain evidence="1 2">FH1</strain>
    </source>
</reference>
<evidence type="ECO:0000313" key="2">
    <source>
        <dbReference type="Proteomes" id="UP001577267"/>
    </source>
</evidence>
<dbReference type="EMBL" id="JBHGBT010000028">
    <property type="protein sequence ID" value="MFB4197203.1"/>
    <property type="molecule type" value="Genomic_DNA"/>
</dbReference>
<sequence length="51" mass="5225">MAAHGPEHAAVERPAAEDPFVANGVAAYTITAVTPGRAHPALAEVPRQNGH</sequence>
<gene>
    <name evidence="1" type="ORF">ACE11A_22925</name>
</gene>